<organism evidence="2 3">
    <name type="scientific">Peribacillus simplex</name>
    <dbReference type="NCBI Taxonomy" id="1478"/>
    <lineage>
        <taxon>Bacteria</taxon>
        <taxon>Bacillati</taxon>
        <taxon>Bacillota</taxon>
        <taxon>Bacilli</taxon>
        <taxon>Bacillales</taxon>
        <taxon>Bacillaceae</taxon>
        <taxon>Peribacillus</taxon>
    </lineage>
</organism>
<keyword evidence="1" id="KW-0472">Membrane</keyword>
<feature type="transmembrane region" description="Helical" evidence="1">
    <location>
        <begin position="56"/>
        <end position="74"/>
    </location>
</feature>
<keyword evidence="1" id="KW-0812">Transmembrane</keyword>
<dbReference type="AlphaFoldDB" id="A0AAW7I7R2"/>
<evidence type="ECO:0000313" key="3">
    <source>
        <dbReference type="Proteomes" id="UP001234602"/>
    </source>
</evidence>
<reference evidence="2" key="1">
    <citation type="submission" date="2023-06" db="EMBL/GenBank/DDBJ databases">
        <title>Comparative genomics of Bacillaceae isolates and their secondary metabolite potential.</title>
        <authorList>
            <person name="Song L."/>
            <person name="Nielsen L.J."/>
            <person name="Mohite O."/>
            <person name="Xu X."/>
            <person name="Weber T."/>
            <person name="Kovacs A.T."/>
        </authorList>
    </citation>
    <scope>NUCLEOTIDE SEQUENCE</scope>
    <source>
        <strain evidence="2">D8_B_37</strain>
    </source>
</reference>
<proteinExistence type="predicted"/>
<keyword evidence="1" id="KW-1133">Transmembrane helix</keyword>
<dbReference type="Proteomes" id="UP001234602">
    <property type="component" value="Unassembled WGS sequence"/>
</dbReference>
<dbReference type="EMBL" id="JAUCEY010000007">
    <property type="protein sequence ID" value="MDM5451058.1"/>
    <property type="molecule type" value="Genomic_DNA"/>
</dbReference>
<evidence type="ECO:0000313" key="2">
    <source>
        <dbReference type="EMBL" id="MDM5451058.1"/>
    </source>
</evidence>
<protein>
    <submittedName>
        <fullName evidence="2">Uncharacterized protein</fullName>
    </submittedName>
</protein>
<name>A0AAW7I7R2_9BACI</name>
<evidence type="ECO:0000256" key="1">
    <source>
        <dbReference type="SAM" id="Phobius"/>
    </source>
</evidence>
<sequence>MDQVYKWLIFIGIMGVQFFLSRRNNAYWGAILPVLYLVFIFGWLSNRMVNGNTFSLIIVAIGGLAILLGEWSNGRESLKKKRKKELEKMKTLDIK</sequence>
<accession>A0AAW7I7R2</accession>
<comment type="caution">
    <text evidence="2">The sequence shown here is derived from an EMBL/GenBank/DDBJ whole genome shotgun (WGS) entry which is preliminary data.</text>
</comment>
<feature type="transmembrane region" description="Helical" evidence="1">
    <location>
        <begin position="26"/>
        <end position="44"/>
    </location>
</feature>
<gene>
    <name evidence="2" type="ORF">QUF89_02195</name>
</gene>
<dbReference type="RefSeq" id="WP_289319223.1">
    <property type="nucleotide sequence ID" value="NZ_JAUCEY010000007.1"/>
</dbReference>
<feature type="transmembrane region" description="Helical" evidence="1">
    <location>
        <begin position="6"/>
        <end position="21"/>
    </location>
</feature>